<feature type="region of interest" description="Disordered" evidence="1">
    <location>
        <begin position="181"/>
        <end position="206"/>
    </location>
</feature>
<gene>
    <name evidence="2" type="ORF">BJ508DRAFT_313999</name>
</gene>
<organism evidence="2 3">
    <name type="scientific">Ascobolus immersus RN42</name>
    <dbReference type="NCBI Taxonomy" id="1160509"/>
    <lineage>
        <taxon>Eukaryota</taxon>
        <taxon>Fungi</taxon>
        <taxon>Dikarya</taxon>
        <taxon>Ascomycota</taxon>
        <taxon>Pezizomycotina</taxon>
        <taxon>Pezizomycetes</taxon>
        <taxon>Pezizales</taxon>
        <taxon>Ascobolaceae</taxon>
        <taxon>Ascobolus</taxon>
    </lineage>
</organism>
<feature type="compositionally biased region" description="Low complexity" evidence="1">
    <location>
        <begin position="182"/>
        <end position="191"/>
    </location>
</feature>
<dbReference type="Proteomes" id="UP000275078">
    <property type="component" value="Unassembled WGS sequence"/>
</dbReference>
<protein>
    <submittedName>
        <fullName evidence="2">Uncharacterized protein</fullName>
    </submittedName>
</protein>
<feature type="compositionally biased region" description="Polar residues" evidence="1">
    <location>
        <begin position="125"/>
        <end position="137"/>
    </location>
</feature>
<feature type="compositionally biased region" description="Low complexity" evidence="1">
    <location>
        <begin position="138"/>
        <end position="148"/>
    </location>
</feature>
<proteinExistence type="predicted"/>
<feature type="region of interest" description="Disordered" evidence="1">
    <location>
        <begin position="113"/>
        <end position="166"/>
    </location>
</feature>
<evidence type="ECO:0000313" key="2">
    <source>
        <dbReference type="EMBL" id="RPA73203.1"/>
    </source>
</evidence>
<feature type="region of interest" description="Disordered" evidence="1">
    <location>
        <begin position="1"/>
        <end position="29"/>
    </location>
</feature>
<accession>A0A3N4HGL3</accession>
<name>A0A3N4HGL3_ASCIM</name>
<dbReference type="AlphaFoldDB" id="A0A3N4HGL3"/>
<dbReference type="EMBL" id="ML119829">
    <property type="protein sequence ID" value="RPA73203.1"/>
    <property type="molecule type" value="Genomic_DNA"/>
</dbReference>
<keyword evidence="3" id="KW-1185">Reference proteome</keyword>
<evidence type="ECO:0000313" key="3">
    <source>
        <dbReference type="Proteomes" id="UP000275078"/>
    </source>
</evidence>
<feature type="region of interest" description="Disordered" evidence="1">
    <location>
        <begin position="47"/>
        <end position="71"/>
    </location>
</feature>
<feature type="region of interest" description="Disordered" evidence="1">
    <location>
        <begin position="225"/>
        <end position="249"/>
    </location>
</feature>
<evidence type="ECO:0000256" key="1">
    <source>
        <dbReference type="SAM" id="MobiDB-lite"/>
    </source>
</evidence>
<reference evidence="2 3" key="1">
    <citation type="journal article" date="2018" name="Nat. Ecol. Evol.">
        <title>Pezizomycetes genomes reveal the molecular basis of ectomycorrhizal truffle lifestyle.</title>
        <authorList>
            <person name="Murat C."/>
            <person name="Payen T."/>
            <person name="Noel B."/>
            <person name="Kuo A."/>
            <person name="Morin E."/>
            <person name="Chen J."/>
            <person name="Kohler A."/>
            <person name="Krizsan K."/>
            <person name="Balestrini R."/>
            <person name="Da Silva C."/>
            <person name="Montanini B."/>
            <person name="Hainaut M."/>
            <person name="Levati E."/>
            <person name="Barry K.W."/>
            <person name="Belfiori B."/>
            <person name="Cichocki N."/>
            <person name="Clum A."/>
            <person name="Dockter R.B."/>
            <person name="Fauchery L."/>
            <person name="Guy J."/>
            <person name="Iotti M."/>
            <person name="Le Tacon F."/>
            <person name="Lindquist E.A."/>
            <person name="Lipzen A."/>
            <person name="Malagnac F."/>
            <person name="Mello A."/>
            <person name="Molinier V."/>
            <person name="Miyauchi S."/>
            <person name="Poulain J."/>
            <person name="Riccioni C."/>
            <person name="Rubini A."/>
            <person name="Sitrit Y."/>
            <person name="Splivallo R."/>
            <person name="Traeger S."/>
            <person name="Wang M."/>
            <person name="Zifcakova L."/>
            <person name="Wipf D."/>
            <person name="Zambonelli A."/>
            <person name="Paolocci F."/>
            <person name="Nowrousian M."/>
            <person name="Ottonello S."/>
            <person name="Baldrian P."/>
            <person name="Spatafora J.W."/>
            <person name="Henrissat B."/>
            <person name="Nagy L.G."/>
            <person name="Aury J.M."/>
            <person name="Wincker P."/>
            <person name="Grigoriev I.V."/>
            <person name="Bonfante P."/>
            <person name="Martin F.M."/>
        </authorList>
    </citation>
    <scope>NUCLEOTIDE SEQUENCE [LARGE SCALE GENOMIC DNA]</scope>
    <source>
        <strain evidence="2 3">RN42</strain>
    </source>
</reference>
<sequence>MSQPFQPTTAATWQYQTSEAPQYSPAQTSPSFDFTFTSLFPFDSNNSFSNSQLPSSPTDSESSSSFYGGESFPAEDPSFQFVTPTEILFNPYLDQDVDWMTLSFPSSPNSLSSPVQFRFPDVPQTLPSRQPSKNLLESSRPSASPPSAKRQRTRAASSPVKPMTSVPKPCPCRYCVPSKPGPTLVSSTSTRPRPPPLQTTPAPNTYVKIDLPQPKIVGSPIQELPSTPIRSSMPAYPQTPVTTELPSNEPESDAVTVFKQQQAAIEQARRMMQQSPFAAAVRSRSATVIERGMDGFDGRPFFGDARTYL</sequence>